<dbReference type="EMBL" id="CABFNQ020000750">
    <property type="protein sequence ID" value="CAH0034346.1"/>
    <property type="molecule type" value="Genomic_DNA"/>
</dbReference>
<dbReference type="InterPro" id="IPR041492">
    <property type="entry name" value="HAD_2"/>
</dbReference>
<dbReference type="SFLD" id="SFLDG01129">
    <property type="entry name" value="C1.5:_HAD__Beta-PGM__Phosphata"/>
    <property type="match status" value="1"/>
</dbReference>
<dbReference type="SUPFAM" id="SSF56784">
    <property type="entry name" value="HAD-like"/>
    <property type="match status" value="1"/>
</dbReference>
<dbReference type="OrthoDB" id="40579at2759"/>
<reference evidence="1" key="1">
    <citation type="submission" date="2021-10" db="EMBL/GenBank/DDBJ databases">
        <authorList>
            <person name="Piombo E."/>
        </authorList>
    </citation>
    <scope>NUCLEOTIDE SEQUENCE</scope>
</reference>
<proteinExistence type="predicted"/>
<protein>
    <submittedName>
        <fullName evidence="1">Uncharacterized protein</fullName>
    </submittedName>
</protein>
<dbReference type="InterPro" id="IPR023214">
    <property type="entry name" value="HAD_sf"/>
</dbReference>
<gene>
    <name evidence="1" type="ORF">CRHIZ90672A_00009242</name>
</gene>
<dbReference type="Gene3D" id="1.10.150.240">
    <property type="entry name" value="Putative phosphatase, domain 2"/>
    <property type="match status" value="1"/>
</dbReference>
<dbReference type="InterPro" id="IPR023198">
    <property type="entry name" value="PGP-like_dom2"/>
</dbReference>
<accession>A0A9N9VR47</accession>
<dbReference type="SFLD" id="SFLDS00003">
    <property type="entry name" value="Haloacid_Dehalogenase"/>
    <property type="match status" value="1"/>
</dbReference>
<organism evidence="1 2">
    <name type="scientific">Clonostachys rhizophaga</name>
    <dbReference type="NCBI Taxonomy" id="160324"/>
    <lineage>
        <taxon>Eukaryota</taxon>
        <taxon>Fungi</taxon>
        <taxon>Dikarya</taxon>
        <taxon>Ascomycota</taxon>
        <taxon>Pezizomycotina</taxon>
        <taxon>Sordariomycetes</taxon>
        <taxon>Hypocreomycetidae</taxon>
        <taxon>Hypocreales</taxon>
        <taxon>Bionectriaceae</taxon>
        <taxon>Clonostachys</taxon>
    </lineage>
</organism>
<dbReference type="Pfam" id="PF13419">
    <property type="entry name" value="HAD_2"/>
    <property type="match status" value="1"/>
</dbReference>
<dbReference type="InterPro" id="IPR006439">
    <property type="entry name" value="HAD-SF_hydro_IA"/>
</dbReference>
<dbReference type="AlphaFoldDB" id="A0A9N9VR47"/>
<dbReference type="Gene3D" id="3.40.50.1000">
    <property type="entry name" value="HAD superfamily/HAD-like"/>
    <property type="match status" value="1"/>
</dbReference>
<dbReference type="PANTHER" id="PTHR18901:SF42">
    <property type="entry name" value="SUPERFAMILY HYDROLASE, PUTATIVE-RELATED"/>
    <property type="match status" value="1"/>
</dbReference>
<comment type="caution">
    <text evidence="1">The sequence shown here is derived from an EMBL/GenBank/DDBJ whole genome shotgun (WGS) entry which is preliminary data.</text>
</comment>
<name>A0A9N9VR47_9HYPO</name>
<dbReference type="InterPro" id="IPR036412">
    <property type="entry name" value="HAD-like_sf"/>
</dbReference>
<keyword evidence="2" id="KW-1185">Reference proteome</keyword>
<sequence length="278" mass="31366">MALPETKLPPIRALIFDMDGLLINSEDIIHEAANTLLEKYGRPLLTQSMRAKLMGVAGSTNSDMFHDWAQLPIPREQFRRELGEQMRHRFPDCEPLTGAEWLLSNLCQARNISTGAKIELALASNTKSTSYELKVSRPETRRLLAYFQLERRVLGDDPRLRQGRTKPLPDIYLIALDSLNSSLDPGLKPIKANECLVLEDSVAGVEAGRRAGMRVIWVPHPILAAEYQSKQKHILAGRSAIFDIGDDWQLGEVDDCWAESIPSLRHFDYGKYNIHVPL</sequence>
<dbReference type="NCBIfam" id="TIGR01509">
    <property type="entry name" value="HAD-SF-IA-v3"/>
    <property type="match status" value="1"/>
</dbReference>
<evidence type="ECO:0000313" key="2">
    <source>
        <dbReference type="Proteomes" id="UP000696573"/>
    </source>
</evidence>
<dbReference type="GO" id="GO:0016791">
    <property type="term" value="F:phosphatase activity"/>
    <property type="evidence" value="ECO:0007669"/>
    <property type="project" value="TreeGrafter"/>
</dbReference>
<dbReference type="PANTHER" id="PTHR18901">
    <property type="entry name" value="2-DEOXYGLUCOSE-6-PHOSPHATE PHOSPHATASE 2"/>
    <property type="match status" value="1"/>
</dbReference>
<dbReference type="Proteomes" id="UP000696573">
    <property type="component" value="Unassembled WGS sequence"/>
</dbReference>
<evidence type="ECO:0000313" key="1">
    <source>
        <dbReference type="EMBL" id="CAH0034346.1"/>
    </source>
</evidence>